<dbReference type="InterPro" id="IPR000668">
    <property type="entry name" value="Peptidase_C1A_C"/>
</dbReference>
<name>A0ABQ2EA76_9GAMM</name>
<feature type="domain" description="Peptidase C1A papain C-terminal" evidence="3">
    <location>
        <begin position="59"/>
        <end position="248"/>
    </location>
</feature>
<dbReference type="InterPro" id="IPR013128">
    <property type="entry name" value="Peptidase_C1A"/>
</dbReference>
<dbReference type="PANTHER" id="PTHR12411">
    <property type="entry name" value="CYSTEINE PROTEASE FAMILY C1-RELATED"/>
    <property type="match status" value="1"/>
</dbReference>
<sequence>MAATRPAPPPAIAGFKVGVRRLFDARPDTADFRDRMFEPTLVDVPTESPLEHFLAQRVPVLDQGSDGACTAFALATVAHALLRRRRPEPDTGRVSTRMFYDMARRYDEWEGEGYAGSSCRGAMKAWHRHGVCAEELWPYTPGMQLEPYTDARARDALRNPLGAYARVNHKDLVAMHAAFAETGVLYASAGVHEGWHAPPPSGRIPWTRQPVIGWHAFAVVGYDRGGFWIQNSWGEGWGQGGYGWMSYDEWLERGTDVWVARLAVPVELANAESAATSNSPLGRQSVGYSQADLRPHVISLGNNGALRCEGRFACTKDDVRNIVRRDMRAITAGWKKKRILLYAHGGLVSEDAAIQRVADYREAMLGHGIYPLCFVWKTDFWTTLGNILKDAARPRSEGLVERAKDLLLDRIDDTIEPLARAIGGRAMWNEMKENATLATTAVSAAVGGGFVENGGAAQVARLVDEWRREDPDVEIHLAGHSAGSILMAPLLQLLTHPGQIIGGPAHAMLGMGGKVSSLTFWAPAIDMDSFIQACMPAIESRAVERAALFTLTDAAEQDDHCARVYNKSLLYLVARAFEQQPRNWIDRRLRQGTPLAGMARFIEAKDVADQAFGYERVQKALKSGRLDWVQAPNDRPAGDATASRASTHGGFDDDPETVQALVARILGRKMVPAEVGLHRSESGLREQRESFRAAIA</sequence>
<evidence type="ECO:0000259" key="3">
    <source>
        <dbReference type="Pfam" id="PF00112"/>
    </source>
</evidence>
<dbReference type="RefSeq" id="WP_132985045.1">
    <property type="nucleotide sequence ID" value="NZ_BMME01000001.1"/>
</dbReference>
<proteinExistence type="inferred from homology"/>
<dbReference type="Proteomes" id="UP000599009">
    <property type="component" value="Unassembled WGS sequence"/>
</dbReference>
<protein>
    <recommendedName>
        <fullName evidence="3">Peptidase C1A papain C-terminal domain-containing protein</fullName>
    </recommendedName>
</protein>
<reference evidence="5" key="1">
    <citation type="journal article" date="2019" name="Int. J. Syst. Evol. Microbiol.">
        <title>The Global Catalogue of Microorganisms (GCM) 10K type strain sequencing project: providing services to taxonomists for standard genome sequencing and annotation.</title>
        <authorList>
            <consortium name="The Broad Institute Genomics Platform"/>
            <consortium name="The Broad Institute Genome Sequencing Center for Infectious Disease"/>
            <person name="Wu L."/>
            <person name="Ma J."/>
        </authorList>
    </citation>
    <scope>NUCLEOTIDE SEQUENCE [LARGE SCALE GENOMIC DNA]</scope>
    <source>
        <strain evidence="5">CGMCC 1.8985</strain>
    </source>
</reference>
<dbReference type="InterPro" id="IPR029058">
    <property type="entry name" value="AB_hydrolase_fold"/>
</dbReference>
<gene>
    <name evidence="4" type="ORF">GCM10011394_10020</name>
</gene>
<dbReference type="Pfam" id="PF00112">
    <property type="entry name" value="Peptidase_C1"/>
    <property type="match status" value="1"/>
</dbReference>
<evidence type="ECO:0000256" key="2">
    <source>
        <dbReference type="SAM" id="MobiDB-lite"/>
    </source>
</evidence>
<evidence type="ECO:0000256" key="1">
    <source>
        <dbReference type="ARBA" id="ARBA00008455"/>
    </source>
</evidence>
<feature type="region of interest" description="Disordered" evidence="2">
    <location>
        <begin position="628"/>
        <end position="654"/>
    </location>
</feature>
<dbReference type="Gene3D" id="3.90.70.10">
    <property type="entry name" value="Cysteine proteinases"/>
    <property type="match status" value="1"/>
</dbReference>
<dbReference type="SUPFAM" id="SSF54001">
    <property type="entry name" value="Cysteine proteinases"/>
    <property type="match status" value="1"/>
</dbReference>
<comment type="similarity">
    <text evidence="1">Belongs to the peptidase C1 family.</text>
</comment>
<dbReference type="InterPro" id="IPR038765">
    <property type="entry name" value="Papain-like_cys_pep_sf"/>
</dbReference>
<comment type="caution">
    <text evidence="4">The sequence shown here is derived from an EMBL/GenBank/DDBJ whole genome shotgun (WGS) entry which is preliminary data.</text>
</comment>
<dbReference type="CDD" id="cd02619">
    <property type="entry name" value="Peptidase_C1"/>
    <property type="match status" value="1"/>
</dbReference>
<accession>A0ABQ2EA76</accession>
<evidence type="ECO:0000313" key="5">
    <source>
        <dbReference type="Proteomes" id="UP000599009"/>
    </source>
</evidence>
<dbReference type="SUPFAM" id="SSF53474">
    <property type="entry name" value="alpha/beta-Hydrolases"/>
    <property type="match status" value="1"/>
</dbReference>
<keyword evidence="5" id="KW-1185">Reference proteome</keyword>
<dbReference type="EMBL" id="BMME01000001">
    <property type="protein sequence ID" value="GGK02927.1"/>
    <property type="molecule type" value="Genomic_DNA"/>
</dbReference>
<organism evidence="4 5">
    <name type="scientific">Luteimonas terricola</name>
    <dbReference type="NCBI Taxonomy" id="645597"/>
    <lineage>
        <taxon>Bacteria</taxon>
        <taxon>Pseudomonadati</taxon>
        <taxon>Pseudomonadota</taxon>
        <taxon>Gammaproteobacteria</taxon>
        <taxon>Lysobacterales</taxon>
        <taxon>Lysobacteraceae</taxon>
        <taxon>Luteimonas</taxon>
    </lineage>
</organism>
<evidence type="ECO:0000313" key="4">
    <source>
        <dbReference type="EMBL" id="GGK02927.1"/>
    </source>
</evidence>